<accession>A0A068XZJ4</accession>
<dbReference type="AlphaFoldDB" id="A0A068XZJ4"/>
<organism evidence="1 2">
    <name type="scientific">Echinococcus multilocularis</name>
    <name type="common">Fox tapeworm</name>
    <dbReference type="NCBI Taxonomy" id="6211"/>
    <lineage>
        <taxon>Eukaryota</taxon>
        <taxon>Metazoa</taxon>
        <taxon>Spiralia</taxon>
        <taxon>Lophotrochozoa</taxon>
        <taxon>Platyhelminthes</taxon>
        <taxon>Cestoda</taxon>
        <taxon>Eucestoda</taxon>
        <taxon>Cyclophyllidea</taxon>
        <taxon>Taeniidae</taxon>
        <taxon>Echinococcus</taxon>
    </lineage>
</organism>
<keyword evidence="2" id="KW-1185">Reference proteome</keyword>
<sequence>MKRYHVMYVKNNIFECCHWQLVFNPCFAQQETVAAKDGLNKLETDFERNESRFLSGLLKIRGPLNTKTCCGICLSRFVCNGNVQRRRKIREKWEQIAHHNQGSGPFTGPVVDISKQIGDKMFSGTHAMEGARR</sequence>
<evidence type="ECO:0000313" key="1">
    <source>
        <dbReference type="EMBL" id="CDS37647.1"/>
    </source>
</evidence>
<gene>
    <name evidence="1" type="ORF">EmuJ_000491200</name>
</gene>
<reference evidence="1" key="1">
    <citation type="journal article" date="2013" name="Nature">
        <title>The genomes of four tapeworm species reveal adaptations to parasitism.</title>
        <authorList>
            <person name="Tsai I.J."/>
            <person name="Zarowiecki M."/>
            <person name="Holroyd N."/>
            <person name="Garciarrubio A."/>
            <person name="Sanchez-Flores A."/>
            <person name="Brooks K.L."/>
            <person name="Tracey A."/>
            <person name="Bobes R.J."/>
            <person name="Fragoso G."/>
            <person name="Sciutto E."/>
            <person name="Aslett M."/>
            <person name="Beasley H."/>
            <person name="Bennett H.M."/>
            <person name="Cai J."/>
            <person name="Camicia F."/>
            <person name="Clark R."/>
            <person name="Cucher M."/>
            <person name="De Silva N."/>
            <person name="Day T.A."/>
            <person name="Deplazes P."/>
            <person name="Estrada K."/>
            <person name="Fernandez C."/>
            <person name="Holland P.W."/>
            <person name="Hou J."/>
            <person name="Hu S."/>
            <person name="Huckvale T."/>
            <person name="Hung S.S."/>
            <person name="Kamenetzky L."/>
            <person name="Keane J.A."/>
            <person name="Kiss F."/>
            <person name="Koziol U."/>
            <person name="Lambert O."/>
            <person name="Liu K."/>
            <person name="Luo X."/>
            <person name="Luo Y."/>
            <person name="Macchiaroli N."/>
            <person name="Nichol S."/>
            <person name="Paps J."/>
            <person name="Parkinson J."/>
            <person name="Pouchkina-Stantcheva N."/>
            <person name="Riddiford N."/>
            <person name="Rosenzvit M."/>
            <person name="Salinas G."/>
            <person name="Wasmuth J.D."/>
            <person name="Zamanian M."/>
            <person name="Zheng Y."/>
            <person name="Cai X."/>
            <person name="Soberon X."/>
            <person name="Olson P.D."/>
            <person name="Laclette J.P."/>
            <person name="Brehm K."/>
            <person name="Berriman M."/>
            <person name="Garciarrubio A."/>
            <person name="Bobes R.J."/>
            <person name="Fragoso G."/>
            <person name="Sanchez-Flores A."/>
            <person name="Estrada K."/>
            <person name="Cevallos M.A."/>
            <person name="Morett E."/>
            <person name="Gonzalez V."/>
            <person name="Portillo T."/>
            <person name="Ochoa-Leyva A."/>
            <person name="Jose M.V."/>
            <person name="Sciutto E."/>
            <person name="Landa A."/>
            <person name="Jimenez L."/>
            <person name="Valdes V."/>
            <person name="Carrero J.C."/>
            <person name="Larralde C."/>
            <person name="Morales-Montor J."/>
            <person name="Limon-Lason J."/>
            <person name="Soberon X."/>
            <person name="Laclette J.P."/>
        </authorList>
    </citation>
    <scope>NUCLEOTIDE SEQUENCE [LARGE SCALE GENOMIC DNA]</scope>
</reference>
<proteinExistence type="predicted"/>
<evidence type="ECO:0000313" key="2">
    <source>
        <dbReference type="Proteomes" id="UP000017246"/>
    </source>
</evidence>
<protein>
    <submittedName>
        <fullName evidence="1">Expressed protein</fullName>
    </submittedName>
</protein>
<dbReference type="Proteomes" id="UP000017246">
    <property type="component" value="Unassembled WGS sequence"/>
</dbReference>
<dbReference type="EMBL" id="LN902843">
    <property type="protein sequence ID" value="CDS37647.1"/>
    <property type="molecule type" value="Genomic_DNA"/>
</dbReference>
<dbReference type="OrthoDB" id="10302644at2759"/>
<reference evidence="1" key="2">
    <citation type="submission" date="2015-11" db="EMBL/GenBank/DDBJ databases">
        <authorList>
            <person name="Zhang Y."/>
            <person name="Guo Z."/>
        </authorList>
    </citation>
    <scope>NUCLEOTIDE SEQUENCE</scope>
</reference>
<name>A0A068XZJ4_ECHMU</name>